<feature type="compositionally biased region" description="Basic residues" evidence="1">
    <location>
        <begin position="44"/>
        <end position="63"/>
    </location>
</feature>
<feature type="region of interest" description="Disordered" evidence="1">
    <location>
        <begin position="32"/>
        <end position="63"/>
    </location>
</feature>
<dbReference type="Proteomes" id="UP001146120">
    <property type="component" value="Unassembled WGS sequence"/>
</dbReference>
<gene>
    <name evidence="2" type="ORF">N0F65_001728</name>
</gene>
<protein>
    <submittedName>
        <fullName evidence="2">Uncharacterized protein</fullName>
    </submittedName>
</protein>
<proteinExistence type="predicted"/>
<sequence>MHIWHFQSTYRFPFLPWPTDVTRRFDRNVFPRRQEVSSPEQGRRGLKPGLKPKHKRRKARGST</sequence>
<evidence type="ECO:0000313" key="2">
    <source>
        <dbReference type="EMBL" id="DBA01100.1"/>
    </source>
</evidence>
<dbReference type="AlphaFoldDB" id="A0AAV2Z8Z5"/>
<accession>A0AAV2Z8Z5</accession>
<reference evidence="2" key="1">
    <citation type="submission" date="2022-11" db="EMBL/GenBank/DDBJ databases">
        <authorList>
            <person name="Morgan W.R."/>
            <person name="Tartar A."/>
        </authorList>
    </citation>
    <scope>NUCLEOTIDE SEQUENCE</scope>
    <source>
        <strain evidence="2">ARSEF 373</strain>
    </source>
</reference>
<dbReference type="EMBL" id="DAKRPA010000053">
    <property type="protein sequence ID" value="DBA01100.1"/>
    <property type="molecule type" value="Genomic_DNA"/>
</dbReference>
<reference evidence="2" key="2">
    <citation type="journal article" date="2023" name="Microbiol Resour">
        <title>Decontamination and Annotation of the Draft Genome Sequence of the Oomycete Lagenidium giganteum ARSEF 373.</title>
        <authorList>
            <person name="Morgan W.R."/>
            <person name="Tartar A."/>
        </authorList>
    </citation>
    <scope>NUCLEOTIDE SEQUENCE</scope>
    <source>
        <strain evidence="2">ARSEF 373</strain>
    </source>
</reference>
<comment type="caution">
    <text evidence="2">The sequence shown here is derived from an EMBL/GenBank/DDBJ whole genome shotgun (WGS) entry which is preliminary data.</text>
</comment>
<evidence type="ECO:0000313" key="3">
    <source>
        <dbReference type="Proteomes" id="UP001146120"/>
    </source>
</evidence>
<name>A0AAV2Z8Z5_9STRA</name>
<evidence type="ECO:0000256" key="1">
    <source>
        <dbReference type="SAM" id="MobiDB-lite"/>
    </source>
</evidence>
<organism evidence="2 3">
    <name type="scientific">Lagenidium giganteum</name>
    <dbReference type="NCBI Taxonomy" id="4803"/>
    <lineage>
        <taxon>Eukaryota</taxon>
        <taxon>Sar</taxon>
        <taxon>Stramenopiles</taxon>
        <taxon>Oomycota</taxon>
        <taxon>Peronosporomycetes</taxon>
        <taxon>Pythiales</taxon>
        <taxon>Pythiaceae</taxon>
    </lineage>
</organism>
<keyword evidence="3" id="KW-1185">Reference proteome</keyword>